<dbReference type="PANTHER" id="PTHR24198:SF165">
    <property type="entry name" value="ANKYRIN REPEAT-CONTAINING PROTEIN-RELATED"/>
    <property type="match status" value="1"/>
</dbReference>
<feature type="repeat" description="ANK" evidence="3">
    <location>
        <begin position="146"/>
        <end position="178"/>
    </location>
</feature>
<accession>A0A0L8G1S3</accession>
<sequence>MFERASSHTDHAKTRLEPGSALDLPAPYKLSSRCKHGKRTSMHTYISAITEEFKTSCPLELFYADDRALKAESLQELEIKRGSLSVFLIFVSSFPDDIFNVFIAFQINKQNVNGDTPLLLACHRGNTEVIQQLLLYKPDVNLENKHNHTPLHWACSWGFQDIVEQLLLFDADVNMKDKYDYSPLHWACDCGHLEVVKQLLWSSESCSKTPSTKADVNAVDSDGVTALHVACGLGYENIINELQIPELKVNAKDKKYGNTPLHWACRSGHK</sequence>
<dbReference type="PROSITE" id="PS50088">
    <property type="entry name" value="ANK_REPEAT"/>
    <property type="match status" value="3"/>
</dbReference>
<evidence type="ECO:0000256" key="4">
    <source>
        <dbReference type="SAM" id="MobiDB-lite"/>
    </source>
</evidence>
<reference evidence="5" key="1">
    <citation type="submission" date="2015-07" db="EMBL/GenBank/DDBJ databases">
        <title>MeaNS - Measles Nucleotide Surveillance Program.</title>
        <authorList>
            <person name="Tran T."/>
            <person name="Druce J."/>
        </authorList>
    </citation>
    <scope>NUCLEOTIDE SEQUENCE</scope>
    <source>
        <strain evidence="5">UCB-OBI-ISO-001</strain>
        <tissue evidence="5">Gonad</tissue>
    </source>
</reference>
<dbReference type="PROSITE" id="PS50297">
    <property type="entry name" value="ANK_REP_REGION"/>
    <property type="match status" value="2"/>
</dbReference>
<organism evidence="5">
    <name type="scientific">Octopus bimaculoides</name>
    <name type="common">California two-spotted octopus</name>
    <dbReference type="NCBI Taxonomy" id="37653"/>
    <lineage>
        <taxon>Eukaryota</taxon>
        <taxon>Metazoa</taxon>
        <taxon>Spiralia</taxon>
        <taxon>Lophotrochozoa</taxon>
        <taxon>Mollusca</taxon>
        <taxon>Cephalopoda</taxon>
        <taxon>Coleoidea</taxon>
        <taxon>Octopodiformes</taxon>
        <taxon>Octopoda</taxon>
        <taxon>Incirrata</taxon>
        <taxon>Octopodidae</taxon>
        <taxon>Octopus</taxon>
    </lineage>
</organism>
<evidence type="ECO:0000256" key="2">
    <source>
        <dbReference type="ARBA" id="ARBA00023043"/>
    </source>
</evidence>
<keyword evidence="2 3" id="KW-0040">ANK repeat</keyword>
<dbReference type="PANTHER" id="PTHR24198">
    <property type="entry name" value="ANKYRIN REPEAT AND PROTEIN KINASE DOMAIN-CONTAINING PROTEIN"/>
    <property type="match status" value="1"/>
</dbReference>
<dbReference type="Gene3D" id="1.25.40.20">
    <property type="entry name" value="Ankyrin repeat-containing domain"/>
    <property type="match status" value="3"/>
</dbReference>
<gene>
    <name evidence="5" type="ORF">OCBIM_22002248mg</name>
</gene>
<dbReference type="EMBL" id="KQ424584">
    <property type="protein sequence ID" value="KOF70784.1"/>
    <property type="molecule type" value="Genomic_DNA"/>
</dbReference>
<feature type="non-terminal residue" evidence="5">
    <location>
        <position position="270"/>
    </location>
</feature>
<feature type="repeat" description="ANK" evidence="3">
    <location>
        <begin position="222"/>
        <end position="254"/>
    </location>
</feature>
<dbReference type="OrthoDB" id="10257076at2759"/>
<dbReference type="InterPro" id="IPR036770">
    <property type="entry name" value="Ankyrin_rpt-contain_sf"/>
</dbReference>
<evidence type="ECO:0000256" key="3">
    <source>
        <dbReference type="PROSITE-ProRule" id="PRU00023"/>
    </source>
</evidence>
<dbReference type="SMART" id="SM00248">
    <property type="entry name" value="ANK"/>
    <property type="match status" value="4"/>
</dbReference>
<protein>
    <submittedName>
        <fullName evidence="5">Uncharacterized protein</fullName>
    </submittedName>
</protein>
<proteinExistence type="predicted"/>
<keyword evidence="1" id="KW-0677">Repeat</keyword>
<dbReference type="SUPFAM" id="SSF48403">
    <property type="entry name" value="Ankyrin repeat"/>
    <property type="match status" value="1"/>
</dbReference>
<evidence type="ECO:0000313" key="5">
    <source>
        <dbReference type="EMBL" id="KOF70784.1"/>
    </source>
</evidence>
<name>A0A0L8G1S3_OCTBM</name>
<evidence type="ECO:0000256" key="1">
    <source>
        <dbReference type="ARBA" id="ARBA00022737"/>
    </source>
</evidence>
<feature type="compositionally biased region" description="Basic and acidic residues" evidence="4">
    <location>
        <begin position="1"/>
        <end position="16"/>
    </location>
</feature>
<dbReference type="InterPro" id="IPR002110">
    <property type="entry name" value="Ankyrin_rpt"/>
</dbReference>
<dbReference type="STRING" id="37653.A0A0L8G1S3"/>
<feature type="region of interest" description="Disordered" evidence="4">
    <location>
        <begin position="1"/>
        <end position="20"/>
    </location>
</feature>
<dbReference type="Pfam" id="PF12796">
    <property type="entry name" value="Ank_2"/>
    <property type="match status" value="2"/>
</dbReference>
<feature type="repeat" description="ANK" evidence="3">
    <location>
        <begin position="113"/>
        <end position="145"/>
    </location>
</feature>
<dbReference type="AlphaFoldDB" id="A0A0L8G1S3"/>